<dbReference type="InterPro" id="IPR052935">
    <property type="entry name" value="Mg2+_PAP"/>
</dbReference>
<dbReference type="GO" id="GO:0008195">
    <property type="term" value="F:phosphatidate phosphatase activity"/>
    <property type="evidence" value="ECO:0007669"/>
    <property type="project" value="InterPro"/>
</dbReference>
<dbReference type="EMBL" id="JAZHOF010000002">
    <property type="protein sequence ID" value="MEJ8570849.1"/>
    <property type="molecule type" value="Genomic_DNA"/>
</dbReference>
<evidence type="ECO:0000259" key="2">
    <source>
        <dbReference type="Pfam" id="PF09949"/>
    </source>
</evidence>
<dbReference type="RefSeq" id="WP_340328547.1">
    <property type="nucleotide sequence ID" value="NZ_JAZHOF010000002.1"/>
</dbReference>
<comment type="caution">
    <text evidence="3">The sequence shown here is derived from an EMBL/GenBank/DDBJ whole genome shotgun (WGS) entry which is preliminary data.</text>
</comment>
<feature type="domain" description="Phosphatidate phosphatase APP1 catalytic" evidence="2">
    <location>
        <begin position="141"/>
        <end position="287"/>
    </location>
</feature>
<accession>A0AAW9RN65</accession>
<dbReference type="InterPro" id="IPR019236">
    <property type="entry name" value="APP1_cat"/>
</dbReference>
<evidence type="ECO:0000256" key="1">
    <source>
        <dbReference type="SAM" id="MobiDB-lite"/>
    </source>
</evidence>
<proteinExistence type="predicted"/>
<organism evidence="3 4">
    <name type="scientific">Microbaculum marinum</name>
    <dbReference type="NCBI Taxonomy" id="1764581"/>
    <lineage>
        <taxon>Bacteria</taxon>
        <taxon>Pseudomonadati</taxon>
        <taxon>Pseudomonadota</taxon>
        <taxon>Alphaproteobacteria</taxon>
        <taxon>Hyphomicrobiales</taxon>
        <taxon>Tepidamorphaceae</taxon>
        <taxon>Microbaculum</taxon>
    </lineage>
</organism>
<dbReference type="Proteomes" id="UP001378188">
    <property type="component" value="Unassembled WGS sequence"/>
</dbReference>
<dbReference type="SUPFAM" id="SSF56784">
    <property type="entry name" value="HAD-like"/>
    <property type="match status" value="1"/>
</dbReference>
<dbReference type="PANTHER" id="PTHR28208:SF3">
    <property type="entry name" value="PHOSPHATIDATE PHOSPHATASE APP1"/>
    <property type="match status" value="1"/>
</dbReference>
<protein>
    <submittedName>
        <fullName evidence="3">Phosphatase domain-containing protein</fullName>
    </submittedName>
</protein>
<dbReference type="AlphaFoldDB" id="A0AAW9RN65"/>
<dbReference type="PANTHER" id="PTHR28208">
    <property type="entry name" value="PHOSPHATIDATE PHOSPHATASE APP1"/>
    <property type="match status" value="1"/>
</dbReference>
<dbReference type="Pfam" id="PF09949">
    <property type="entry name" value="APP1_cat"/>
    <property type="match status" value="1"/>
</dbReference>
<keyword evidence="4" id="KW-1185">Reference proteome</keyword>
<reference evidence="3 4" key="1">
    <citation type="submission" date="2024-02" db="EMBL/GenBank/DDBJ databases">
        <title>Genome analysis and characterization of Microbaculum marinisediminis sp. nov., isolated from marine sediment.</title>
        <authorList>
            <person name="Du Z.-J."/>
            <person name="Ye Y.-Q."/>
            <person name="Zhang Z.-R."/>
            <person name="Yuan S.-M."/>
            <person name="Zhang X.-Y."/>
        </authorList>
    </citation>
    <scope>NUCLEOTIDE SEQUENCE [LARGE SCALE GENOMIC DNA]</scope>
    <source>
        <strain evidence="3 4">SDUM1044001</strain>
    </source>
</reference>
<sequence length="341" mass="38122">MTVLKRILHRGAVLAESAWDRRPFRRETSSPYIDPFIGYSAPDHIVARGRVLDGKPVAENVAPDSSLWSNFRNMIKRFITHEVPGVEIRIGNVRDVADEEGYFHIDLPRPADGAVSVEASLTGYDCKVLLPIIVTDPAARFGIISDIDDTLIRTDAWSLWRNLFNTLTGNVASRQVFPDAKTLLERLHAGVNPVFYVSSSPWNLHAFLVRVFERNGLVPGPLFLRDLGISRTKFIKGSHGEHKGKMIDKILAANPDLSFVLIGDTGQHDPEVYHAAIERHPGRFTEAWFRIPREGLAPRYREWIERIRDAGIATHATTDFGVGGTIPSQREPARNALGDIP</sequence>
<feature type="region of interest" description="Disordered" evidence="1">
    <location>
        <begin position="319"/>
        <end position="341"/>
    </location>
</feature>
<evidence type="ECO:0000313" key="3">
    <source>
        <dbReference type="EMBL" id="MEJ8570849.1"/>
    </source>
</evidence>
<dbReference type="InterPro" id="IPR036412">
    <property type="entry name" value="HAD-like_sf"/>
</dbReference>
<gene>
    <name evidence="3" type="ORF">V3328_05160</name>
</gene>
<name>A0AAW9RN65_9HYPH</name>
<evidence type="ECO:0000313" key="4">
    <source>
        <dbReference type="Proteomes" id="UP001378188"/>
    </source>
</evidence>